<evidence type="ECO:0000313" key="1">
    <source>
        <dbReference type="EMBL" id="KAE8389496.1"/>
    </source>
</evidence>
<dbReference type="EMBL" id="ML735265">
    <property type="protein sequence ID" value="KAE8389496.1"/>
    <property type="molecule type" value="Genomic_DNA"/>
</dbReference>
<sequence>MATLGPGAVVSLGWDWTEEIWAKISKGLIDLQGFHNSPYAFLVSKMFGLILVNALGTLHITLTLGDCGTIETEFGSRDQSDPLPSSYFVIRYHSPHPDENMVSRIVNDDLITG</sequence>
<accession>A0A5N7C5V9</accession>
<proteinExistence type="predicted"/>
<dbReference type="Proteomes" id="UP000326877">
    <property type="component" value="Unassembled WGS sequence"/>
</dbReference>
<name>A0A5N7C5V9_PETAA</name>
<organism evidence="1">
    <name type="scientific">Petromyces alliaceus</name>
    <name type="common">Aspergillus alliaceus</name>
    <dbReference type="NCBI Taxonomy" id="209559"/>
    <lineage>
        <taxon>Eukaryota</taxon>
        <taxon>Fungi</taxon>
        <taxon>Dikarya</taxon>
        <taxon>Ascomycota</taxon>
        <taxon>Pezizomycotina</taxon>
        <taxon>Eurotiomycetes</taxon>
        <taxon>Eurotiomycetidae</taxon>
        <taxon>Eurotiales</taxon>
        <taxon>Aspergillaceae</taxon>
        <taxon>Aspergillus</taxon>
        <taxon>Aspergillus subgen. Circumdati</taxon>
    </lineage>
</organism>
<reference evidence="1" key="1">
    <citation type="submission" date="2019-04" db="EMBL/GenBank/DDBJ databases">
        <title>Friends and foes A comparative genomics studyof 23 Aspergillus species from section Flavi.</title>
        <authorList>
            <consortium name="DOE Joint Genome Institute"/>
            <person name="Kjaerbolling I."/>
            <person name="Vesth T."/>
            <person name="Frisvad J.C."/>
            <person name="Nybo J.L."/>
            <person name="Theobald S."/>
            <person name="Kildgaard S."/>
            <person name="Isbrandt T."/>
            <person name="Kuo A."/>
            <person name="Sato A."/>
            <person name="Lyhne E.K."/>
            <person name="Kogle M.E."/>
            <person name="Wiebenga A."/>
            <person name="Kun R.S."/>
            <person name="Lubbers R.J."/>
            <person name="Makela M.R."/>
            <person name="Barry K."/>
            <person name="Chovatia M."/>
            <person name="Clum A."/>
            <person name="Daum C."/>
            <person name="Haridas S."/>
            <person name="He G."/>
            <person name="LaButti K."/>
            <person name="Lipzen A."/>
            <person name="Mondo S."/>
            <person name="Riley R."/>
            <person name="Salamov A."/>
            <person name="Simmons B.A."/>
            <person name="Magnuson J.K."/>
            <person name="Henrissat B."/>
            <person name="Mortensen U.H."/>
            <person name="Larsen T.O."/>
            <person name="Devries R.P."/>
            <person name="Grigoriev I.V."/>
            <person name="Machida M."/>
            <person name="Baker S.E."/>
            <person name="Andersen M.R."/>
        </authorList>
    </citation>
    <scope>NUCLEOTIDE SEQUENCE [LARGE SCALE GENOMIC DNA]</scope>
    <source>
        <strain evidence="1">IBT 14317</strain>
    </source>
</reference>
<gene>
    <name evidence="1" type="ORF">BDV23DRAFT_184406</name>
</gene>
<protein>
    <submittedName>
        <fullName evidence="1">Uncharacterized protein</fullName>
    </submittedName>
</protein>
<dbReference type="AlphaFoldDB" id="A0A5N7C5V9"/>